<evidence type="ECO:0000313" key="3">
    <source>
        <dbReference type="Proteomes" id="UP001066276"/>
    </source>
</evidence>
<gene>
    <name evidence="2" type="ORF">NDU88_005438</name>
</gene>
<dbReference type="EMBL" id="JANPWB010000014">
    <property type="protein sequence ID" value="KAJ1100352.1"/>
    <property type="molecule type" value="Genomic_DNA"/>
</dbReference>
<evidence type="ECO:0000256" key="1">
    <source>
        <dbReference type="SAM" id="Coils"/>
    </source>
</evidence>
<accession>A0AAV7MCX2</accession>
<feature type="coiled-coil region" evidence="1">
    <location>
        <begin position="42"/>
        <end position="90"/>
    </location>
</feature>
<name>A0AAV7MCX2_PLEWA</name>
<proteinExistence type="predicted"/>
<evidence type="ECO:0000313" key="2">
    <source>
        <dbReference type="EMBL" id="KAJ1100352.1"/>
    </source>
</evidence>
<comment type="caution">
    <text evidence="2">The sequence shown here is derived from an EMBL/GenBank/DDBJ whole genome shotgun (WGS) entry which is preliminary data.</text>
</comment>
<sequence>MSQGTSESTGIQVLTAIKVSNLAVQTKVMTIAIDVNLLRADLRKVAERTVETETNVTELREEISVLNTAVAALKVHSSRLEARMEDAEGDRNVWTVSYPMRFLSDHAQLLLECRAGDRHPPLAAAYGGAGRLRVRH</sequence>
<keyword evidence="1" id="KW-0175">Coiled coil</keyword>
<keyword evidence="3" id="KW-1185">Reference proteome</keyword>
<dbReference type="AlphaFoldDB" id="A0AAV7MCX2"/>
<organism evidence="2 3">
    <name type="scientific">Pleurodeles waltl</name>
    <name type="common">Iberian ribbed newt</name>
    <dbReference type="NCBI Taxonomy" id="8319"/>
    <lineage>
        <taxon>Eukaryota</taxon>
        <taxon>Metazoa</taxon>
        <taxon>Chordata</taxon>
        <taxon>Craniata</taxon>
        <taxon>Vertebrata</taxon>
        <taxon>Euteleostomi</taxon>
        <taxon>Amphibia</taxon>
        <taxon>Batrachia</taxon>
        <taxon>Caudata</taxon>
        <taxon>Salamandroidea</taxon>
        <taxon>Salamandridae</taxon>
        <taxon>Pleurodelinae</taxon>
        <taxon>Pleurodeles</taxon>
    </lineage>
</organism>
<reference evidence="2" key="1">
    <citation type="journal article" date="2022" name="bioRxiv">
        <title>Sequencing and chromosome-scale assembly of the giantPleurodeles waltlgenome.</title>
        <authorList>
            <person name="Brown T."/>
            <person name="Elewa A."/>
            <person name="Iarovenko S."/>
            <person name="Subramanian E."/>
            <person name="Araus A.J."/>
            <person name="Petzold A."/>
            <person name="Susuki M."/>
            <person name="Suzuki K.-i.T."/>
            <person name="Hayashi T."/>
            <person name="Toyoda A."/>
            <person name="Oliveira C."/>
            <person name="Osipova E."/>
            <person name="Leigh N.D."/>
            <person name="Simon A."/>
            <person name="Yun M.H."/>
        </authorList>
    </citation>
    <scope>NUCLEOTIDE SEQUENCE</scope>
    <source>
        <strain evidence="2">20211129_DDA</strain>
        <tissue evidence="2">Liver</tissue>
    </source>
</reference>
<dbReference type="Proteomes" id="UP001066276">
    <property type="component" value="Chromosome 10"/>
</dbReference>
<protein>
    <submittedName>
        <fullName evidence="2">Uncharacterized protein</fullName>
    </submittedName>
</protein>